<protein>
    <submittedName>
        <fullName evidence="2">Uncharacterized protein</fullName>
    </submittedName>
</protein>
<dbReference type="Proteomes" id="UP000034952">
    <property type="component" value="Unassembled WGS sequence"/>
</dbReference>
<comment type="caution">
    <text evidence="2">The sequence shown here is derived from an EMBL/GenBank/DDBJ whole genome shotgun (WGS) entry which is preliminary data.</text>
</comment>
<keyword evidence="1" id="KW-0472">Membrane</keyword>
<proteinExistence type="predicted"/>
<accession>A0A0G0DTF1</accession>
<organism evidence="2 3">
    <name type="scientific">Candidatus Nomurabacteria bacterium GW2011_GWE1_35_16</name>
    <dbReference type="NCBI Taxonomy" id="1618761"/>
    <lineage>
        <taxon>Bacteria</taxon>
        <taxon>Candidatus Nomuraibacteriota</taxon>
    </lineage>
</organism>
<evidence type="ECO:0000313" key="2">
    <source>
        <dbReference type="EMBL" id="KKP66260.1"/>
    </source>
</evidence>
<sequence length="280" mass="31427">MRKYFIFFILIYFIFIPSYSFGATLATGFIPGQIWYSKDPFIEGDTVKIYTALWNSSFSSLSAKVEFYDKNVILGSRDVVVPALKLQDVSVSWKVTSGDHLISAKIISPSTTTSGKKEAVIVTNTTTEIDKRFVPVVLTTAEGKPATSSDVLKSQIDKATSSVDDIVPLSISTPVSKNIGLIDNFREDAFKKISATKIETKDRIDEINKIENKTTTDKTSTVQNKVGVEDATEKPITYLKLIFLSILSFIFGSKLVFYAIIVFLVFLIVRFIYRKIRNRY</sequence>
<dbReference type="EMBL" id="LBPY01000010">
    <property type="protein sequence ID" value="KKP66260.1"/>
    <property type="molecule type" value="Genomic_DNA"/>
</dbReference>
<name>A0A0G0DTF1_9BACT</name>
<keyword evidence="1" id="KW-0812">Transmembrane</keyword>
<evidence type="ECO:0000256" key="1">
    <source>
        <dbReference type="SAM" id="Phobius"/>
    </source>
</evidence>
<dbReference type="AlphaFoldDB" id="A0A0G0DTF1"/>
<reference evidence="2 3" key="1">
    <citation type="journal article" date="2015" name="Nature">
        <title>rRNA introns, odd ribosomes, and small enigmatic genomes across a large radiation of phyla.</title>
        <authorList>
            <person name="Brown C.T."/>
            <person name="Hug L.A."/>
            <person name="Thomas B.C."/>
            <person name="Sharon I."/>
            <person name="Castelle C.J."/>
            <person name="Singh A."/>
            <person name="Wilkins M.J."/>
            <person name="Williams K.H."/>
            <person name="Banfield J.F."/>
        </authorList>
    </citation>
    <scope>NUCLEOTIDE SEQUENCE [LARGE SCALE GENOMIC DNA]</scope>
</reference>
<gene>
    <name evidence="2" type="ORF">UR64_C0010G0025</name>
</gene>
<feature type="transmembrane region" description="Helical" evidence="1">
    <location>
        <begin position="241"/>
        <end position="273"/>
    </location>
</feature>
<evidence type="ECO:0000313" key="3">
    <source>
        <dbReference type="Proteomes" id="UP000034952"/>
    </source>
</evidence>
<keyword evidence="1" id="KW-1133">Transmembrane helix</keyword>